<dbReference type="KEGG" id="vg:60335612"/>
<protein>
    <submittedName>
        <fullName evidence="1">Glycosyltransferase</fullName>
    </submittedName>
</protein>
<dbReference type="SUPFAM" id="SSF53448">
    <property type="entry name" value="Nucleotide-diphospho-sugar transferases"/>
    <property type="match status" value="1"/>
</dbReference>
<dbReference type="EMBL" id="KJ567041">
    <property type="protein sequence ID" value="AHZ95561.1"/>
    <property type="molecule type" value="Genomic_DNA"/>
</dbReference>
<name>A0A059VB65_9CAUD</name>
<accession>A0A059VB65</accession>
<proteinExistence type="predicted"/>
<dbReference type="Proteomes" id="UP000221944">
    <property type="component" value="Segment"/>
</dbReference>
<reference evidence="1 2" key="1">
    <citation type="submission" date="2014-03" db="EMBL/GenBank/DDBJ databases">
        <authorList>
            <person name="Kramer Z.J."/>
            <person name="Fasoranti T.O."/>
            <person name="Abrahim M.R."/>
            <person name="Adkins N.L."/>
            <person name="Burke K.A."/>
            <person name="Churilla B.M."/>
            <person name="Cohen K.L."/>
            <person name="Colicchio M.A."/>
            <person name="Genkil J.S."/>
            <person name="Prout A.K."/>
            <person name="Schafer C.E."/>
            <person name="Schwarz A.G."/>
            <person name="Tish M."/>
            <person name="Vispute N."/>
            <person name="Wilkes K.E."/>
            <person name="Williams C.R."/>
            <person name="Xiao X."/>
            <person name="Yoder B.A."/>
            <person name="Yu V.J."/>
            <person name="Lapin J.S."/>
            <person name="Ott C.T."/>
            <person name="Walburn T.D."/>
            <person name="Bradley K.W."/>
            <person name="Clarke D.Q."/>
            <person name="Lewis M.F."/>
            <person name="Barker L.P."/>
            <person name="Bailey C."/>
            <person name="Asai D.J."/>
            <person name="Bowman C.A."/>
            <person name="Russell D.A."/>
            <person name="Pope W.H."/>
            <person name="Jacobs-Sera D."/>
            <person name="Hendrix R.W."/>
            <person name="Hatfull G.F."/>
        </authorList>
    </citation>
    <scope>NUCLEOTIDE SEQUENCE [LARGE SCALE GENOMIC DNA]</scope>
</reference>
<dbReference type="RefSeq" id="YP_009964024.1">
    <property type="nucleotide sequence ID" value="NC_051724.1"/>
</dbReference>
<evidence type="ECO:0000313" key="1">
    <source>
        <dbReference type="EMBL" id="AHZ95561.1"/>
    </source>
</evidence>
<dbReference type="InterPro" id="IPR029044">
    <property type="entry name" value="Nucleotide-diphossugar_trans"/>
</dbReference>
<organism evidence="1 2">
    <name type="scientific">Mycobacterium phage Zapner</name>
    <dbReference type="NCBI Taxonomy" id="1486474"/>
    <lineage>
        <taxon>Viruses</taxon>
        <taxon>Duplodnaviria</taxon>
        <taxon>Heunggongvirae</taxon>
        <taxon>Uroviricota</taxon>
        <taxon>Caudoviricetes</taxon>
        <taxon>Gracegardnervirinae</taxon>
        <taxon>Avanivirus</taxon>
        <taxon>Avanivirus zapner</taxon>
    </lineage>
</organism>
<gene>
    <name evidence="1" type="primary">107</name>
    <name evidence="1" type="ORF">PBI_ZAPNER_107</name>
</gene>
<sequence>MTTVAFIIPFRDRGKDPRRPANLKRVIEHWDTCGQQVLVVDDGRTGDAQFNRSAAYNRATAQTDADVLVFTESDLIVPFPQIEQGIKLAVSAPGLVVPFSKFMAITEHDSIAVREHRLEPAAADANQIRKDRKSIGAVNIVSRQSLNLIGQYDEGFEGAWYDDDAMELAFRVCCGPTRFVDGPGFHLYHLSGGGGAHLTAADKAATERNKQRFDRYLQATTPERIRELTAGA</sequence>
<evidence type="ECO:0000313" key="2">
    <source>
        <dbReference type="Proteomes" id="UP000221944"/>
    </source>
</evidence>
<dbReference type="CDD" id="cd00761">
    <property type="entry name" value="Glyco_tranf_GTA_type"/>
    <property type="match status" value="1"/>
</dbReference>
<keyword evidence="2" id="KW-1185">Reference proteome</keyword>
<dbReference type="GeneID" id="60335612"/>
<dbReference type="Gene3D" id="3.90.550.10">
    <property type="entry name" value="Spore Coat Polysaccharide Biosynthesis Protein SpsA, Chain A"/>
    <property type="match status" value="1"/>
</dbReference>